<protein>
    <submittedName>
        <fullName evidence="2">CxC2 domain-containing protein</fullName>
    </submittedName>
</protein>
<dbReference type="EMBL" id="JACAZH010000002">
    <property type="protein sequence ID" value="KAF7375072.1"/>
    <property type="molecule type" value="Genomic_DNA"/>
</dbReference>
<reference evidence="2" key="1">
    <citation type="submission" date="2020-05" db="EMBL/GenBank/DDBJ databases">
        <title>Mycena genomes resolve the evolution of fungal bioluminescence.</title>
        <authorList>
            <person name="Tsai I.J."/>
        </authorList>
    </citation>
    <scope>NUCLEOTIDE SEQUENCE</scope>
    <source>
        <strain evidence="2">160909Yilan</strain>
    </source>
</reference>
<evidence type="ECO:0000256" key="1">
    <source>
        <dbReference type="SAM" id="MobiDB-lite"/>
    </source>
</evidence>
<feature type="region of interest" description="Disordered" evidence="1">
    <location>
        <begin position="172"/>
        <end position="193"/>
    </location>
</feature>
<proteinExistence type="predicted"/>
<evidence type="ECO:0000313" key="2">
    <source>
        <dbReference type="EMBL" id="KAF7375072.1"/>
    </source>
</evidence>
<name>A0A8H7DJ13_9AGAR</name>
<sequence length="193" mass="22698">MRYCTARAALLRLRGPGDWEQTLRVLENADIRGMNERLTEDANAEELDKYGDPINLTVLFNLETGEGHQQLFWIWYTAPGVRDTGKEGKLHENIRVEWVKARARADRWHEELILLEEEMCRVLDFCKWKERWWKERLSPIRPELRGPIDPVLAEVRDHIGDVEDEVFVPLEVELDDNEDQKAEYGPAEDDDNE</sequence>
<evidence type="ECO:0000313" key="3">
    <source>
        <dbReference type="Proteomes" id="UP000623467"/>
    </source>
</evidence>
<dbReference type="AlphaFoldDB" id="A0A8H7DJ13"/>
<accession>A0A8H7DJ13</accession>
<keyword evidence="3" id="KW-1185">Reference proteome</keyword>
<comment type="caution">
    <text evidence="2">The sequence shown here is derived from an EMBL/GenBank/DDBJ whole genome shotgun (WGS) entry which is preliminary data.</text>
</comment>
<dbReference type="Proteomes" id="UP000623467">
    <property type="component" value="Unassembled WGS sequence"/>
</dbReference>
<organism evidence="2 3">
    <name type="scientific">Mycena sanguinolenta</name>
    <dbReference type="NCBI Taxonomy" id="230812"/>
    <lineage>
        <taxon>Eukaryota</taxon>
        <taxon>Fungi</taxon>
        <taxon>Dikarya</taxon>
        <taxon>Basidiomycota</taxon>
        <taxon>Agaricomycotina</taxon>
        <taxon>Agaricomycetes</taxon>
        <taxon>Agaricomycetidae</taxon>
        <taxon>Agaricales</taxon>
        <taxon>Marasmiineae</taxon>
        <taxon>Mycenaceae</taxon>
        <taxon>Mycena</taxon>
    </lineage>
</organism>
<gene>
    <name evidence="2" type="ORF">MSAN_00393500</name>
</gene>
<dbReference type="OrthoDB" id="3263473at2759"/>